<evidence type="ECO:0000313" key="4">
    <source>
        <dbReference type="Proteomes" id="UP000717585"/>
    </source>
</evidence>
<keyword evidence="4" id="KW-1185">Reference proteome</keyword>
<evidence type="ECO:0000256" key="1">
    <source>
        <dbReference type="ARBA" id="ARBA00006290"/>
    </source>
</evidence>
<feature type="region of interest" description="Disordered" evidence="2">
    <location>
        <begin position="62"/>
        <end position="96"/>
    </location>
</feature>
<dbReference type="Proteomes" id="UP000717585">
    <property type="component" value="Unassembled WGS sequence"/>
</dbReference>
<dbReference type="OrthoDB" id="268027at2759"/>
<comment type="similarity">
    <text evidence="1">Belongs to the CCDC53 family.</text>
</comment>
<dbReference type="GO" id="GO:0006887">
    <property type="term" value="P:exocytosis"/>
    <property type="evidence" value="ECO:0007669"/>
    <property type="project" value="TreeGrafter"/>
</dbReference>
<dbReference type="GO" id="GO:0030041">
    <property type="term" value="P:actin filament polymerization"/>
    <property type="evidence" value="ECO:0007669"/>
    <property type="project" value="TreeGrafter"/>
</dbReference>
<evidence type="ECO:0000256" key="2">
    <source>
        <dbReference type="SAM" id="MobiDB-lite"/>
    </source>
</evidence>
<name>A0A8J6AXZ5_9EUKA</name>
<dbReference type="GO" id="GO:0071203">
    <property type="term" value="C:WASH complex"/>
    <property type="evidence" value="ECO:0007669"/>
    <property type="project" value="InterPro"/>
</dbReference>
<sequence length="151" mass="16488">MSTAPLDRERTLAAINAFIISTTYFIDEFARTCHSKLDEADKTLTRTNEIICMLESKLSTVPDEPENMPAAAVEQAPAQASTSAVAQPEAATAAPSGLQSNPEYAMYYRQLKVGIPTVQVFNKMIMSSVPRETAFKIIEESGKTLALDEIL</sequence>
<dbReference type="AlphaFoldDB" id="A0A8J6AXZ5"/>
<protein>
    <submittedName>
        <fullName evidence="3">WASH complex, subunit CCDC53</fullName>
    </submittedName>
</protein>
<reference evidence="3" key="1">
    <citation type="submission" date="2021-05" db="EMBL/GenBank/DDBJ databases">
        <title>A free-living protist that lacks canonical eukaryotic 1 DNA replication and segregation systems.</title>
        <authorList>
            <person name="Salas-Leiva D.E."/>
            <person name="Tromer E.C."/>
            <person name="Curtis B.A."/>
            <person name="Jerlstrom-Hultqvist J."/>
            <person name="Kolisko M."/>
            <person name="Yi Z."/>
            <person name="Salas-Leiva J.S."/>
            <person name="Gallot-Lavallee L."/>
            <person name="Kops G.J.P.L."/>
            <person name="Archibald J.M."/>
            <person name="Simpson A.G.B."/>
            <person name="Roger A.J."/>
        </authorList>
    </citation>
    <scope>NUCLEOTIDE SEQUENCE</scope>
    <source>
        <strain evidence="3">BICM</strain>
    </source>
</reference>
<dbReference type="Pfam" id="PF10152">
    <property type="entry name" value="CCDC53"/>
    <property type="match status" value="1"/>
</dbReference>
<dbReference type="PANTHER" id="PTHR13015">
    <property type="entry name" value="PROTEIN AD-016-RELATED"/>
    <property type="match status" value="1"/>
</dbReference>
<gene>
    <name evidence="3" type="ORF">J8273_4347</name>
</gene>
<organism evidence="3 4">
    <name type="scientific">Carpediemonas membranifera</name>
    <dbReference type="NCBI Taxonomy" id="201153"/>
    <lineage>
        <taxon>Eukaryota</taxon>
        <taxon>Metamonada</taxon>
        <taxon>Carpediemonas-like organisms</taxon>
        <taxon>Carpediemonas</taxon>
    </lineage>
</organism>
<dbReference type="InterPro" id="IPR019309">
    <property type="entry name" value="WASHC3"/>
</dbReference>
<comment type="caution">
    <text evidence="3">The sequence shown here is derived from an EMBL/GenBank/DDBJ whole genome shotgun (WGS) entry which is preliminary data.</text>
</comment>
<dbReference type="PANTHER" id="PTHR13015:SF0">
    <property type="entry name" value="WASH COMPLEX SUBUNIT 3"/>
    <property type="match status" value="1"/>
</dbReference>
<dbReference type="EMBL" id="JAHDYR010000016">
    <property type="protein sequence ID" value="KAG9394245.1"/>
    <property type="molecule type" value="Genomic_DNA"/>
</dbReference>
<evidence type="ECO:0000313" key="3">
    <source>
        <dbReference type="EMBL" id="KAG9394245.1"/>
    </source>
</evidence>
<accession>A0A8J6AXZ5</accession>
<feature type="compositionally biased region" description="Low complexity" evidence="2">
    <location>
        <begin position="69"/>
        <end position="94"/>
    </location>
</feature>
<proteinExistence type="inferred from homology"/>